<protein>
    <submittedName>
        <fullName evidence="2">Uncharacterized protein</fullName>
    </submittedName>
</protein>
<evidence type="ECO:0000313" key="3">
    <source>
        <dbReference type="Proteomes" id="UP001054821"/>
    </source>
</evidence>
<dbReference type="Proteomes" id="UP001054821">
    <property type="component" value="Chromosome 4"/>
</dbReference>
<evidence type="ECO:0000256" key="1">
    <source>
        <dbReference type="SAM" id="MobiDB-lite"/>
    </source>
</evidence>
<gene>
    <name evidence="2" type="ORF">L3X38_026051</name>
</gene>
<keyword evidence="3" id="KW-1185">Reference proteome</keyword>
<dbReference type="EMBL" id="JAJFAZ020000004">
    <property type="protein sequence ID" value="KAI5335917.1"/>
    <property type="molecule type" value="Genomic_DNA"/>
</dbReference>
<organism evidence="2 3">
    <name type="scientific">Prunus dulcis</name>
    <name type="common">Almond</name>
    <name type="synonym">Amygdalus dulcis</name>
    <dbReference type="NCBI Taxonomy" id="3755"/>
    <lineage>
        <taxon>Eukaryota</taxon>
        <taxon>Viridiplantae</taxon>
        <taxon>Streptophyta</taxon>
        <taxon>Embryophyta</taxon>
        <taxon>Tracheophyta</taxon>
        <taxon>Spermatophyta</taxon>
        <taxon>Magnoliopsida</taxon>
        <taxon>eudicotyledons</taxon>
        <taxon>Gunneridae</taxon>
        <taxon>Pentapetalae</taxon>
        <taxon>rosids</taxon>
        <taxon>fabids</taxon>
        <taxon>Rosales</taxon>
        <taxon>Rosaceae</taxon>
        <taxon>Amygdaloideae</taxon>
        <taxon>Amygdaleae</taxon>
        <taxon>Prunus</taxon>
    </lineage>
</organism>
<feature type="compositionally biased region" description="Low complexity" evidence="1">
    <location>
        <begin position="1"/>
        <end position="15"/>
    </location>
</feature>
<feature type="compositionally biased region" description="Basic residues" evidence="1">
    <location>
        <begin position="69"/>
        <end position="88"/>
    </location>
</feature>
<evidence type="ECO:0000313" key="2">
    <source>
        <dbReference type="EMBL" id="KAI5335917.1"/>
    </source>
</evidence>
<accession>A0AAD4Z6Z8</accession>
<proteinExistence type="predicted"/>
<sequence length="88" mass="10021">MISLSLSPLPFSPRRLPGDAGAASGHHRPRDRWRSDRHRLPFLSRPFPAGGTACAGRKMRKIDRNSPKLQRRRSPSSGHHFRRPRYGS</sequence>
<dbReference type="AlphaFoldDB" id="A0AAD4Z6Z8"/>
<feature type="compositionally biased region" description="Basic residues" evidence="1">
    <location>
        <begin position="25"/>
        <end position="37"/>
    </location>
</feature>
<name>A0AAD4Z6Z8_PRUDU</name>
<comment type="caution">
    <text evidence="2">The sequence shown here is derived from an EMBL/GenBank/DDBJ whole genome shotgun (WGS) entry which is preliminary data.</text>
</comment>
<feature type="region of interest" description="Disordered" evidence="1">
    <location>
        <begin position="1"/>
        <end position="88"/>
    </location>
</feature>
<reference evidence="2 3" key="1">
    <citation type="journal article" date="2022" name="G3 (Bethesda)">
        <title>Whole-genome sequence and methylome profiling of the almond [Prunus dulcis (Mill.) D.A. Webb] cultivar 'Nonpareil'.</title>
        <authorList>
            <person name="D'Amico-Willman K.M."/>
            <person name="Ouma W.Z."/>
            <person name="Meulia T."/>
            <person name="Sideli G.M."/>
            <person name="Gradziel T.M."/>
            <person name="Fresnedo-Ramirez J."/>
        </authorList>
    </citation>
    <scope>NUCLEOTIDE SEQUENCE [LARGE SCALE GENOMIC DNA]</scope>
    <source>
        <strain evidence="2">Clone GOH B32 T37-40</strain>
    </source>
</reference>